<comment type="subcellular location">
    <subcellularLocation>
        <location evidence="3">Cell projection</location>
        <location evidence="3">Lamellipodium</location>
    </subcellularLocation>
    <subcellularLocation>
        <location evidence="2">Cytoplasm</location>
    </subcellularLocation>
</comment>
<dbReference type="Pfam" id="PF00780">
    <property type="entry name" value="CNH"/>
    <property type="match status" value="1"/>
</dbReference>
<evidence type="ECO:0000256" key="23">
    <source>
        <dbReference type="SAM" id="Coils"/>
    </source>
</evidence>
<dbReference type="GO" id="GO:0030027">
    <property type="term" value="C:lamellipodium"/>
    <property type="evidence" value="ECO:0007669"/>
    <property type="project" value="UniProtKB-SubCell"/>
</dbReference>
<dbReference type="SMART" id="SM00220">
    <property type="entry name" value="S_TKc"/>
    <property type="match status" value="1"/>
</dbReference>
<dbReference type="Pfam" id="PF00069">
    <property type="entry name" value="Pkinase"/>
    <property type="match status" value="1"/>
</dbReference>
<dbReference type="InterPro" id="IPR017892">
    <property type="entry name" value="Pkinase_C"/>
</dbReference>
<dbReference type="InterPro" id="IPR001849">
    <property type="entry name" value="PH_domain"/>
</dbReference>
<dbReference type="InterPro" id="IPR001180">
    <property type="entry name" value="CNH_dom"/>
</dbReference>
<dbReference type="FunFam" id="3.30.60.20:FF:000005">
    <property type="entry name" value="Non-specific serine/threonine protein kinase"/>
    <property type="match status" value="1"/>
</dbReference>
<evidence type="ECO:0000256" key="20">
    <source>
        <dbReference type="ARBA" id="ARBA00073692"/>
    </source>
</evidence>
<dbReference type="PROSITE" id="PS50081">
    <property type="entry name" value="ZF_DAG_PE_2"/>
    <property type="match status" value="1"/>
</dbReference>
<dbReference type="GO" id="GO:0008270">
    <property type="term" value="F:zinc ion binding"/>
    <property type="evidence" value="ECO:0007669"/>
    <property type="project" value="UniProtKB-KW"/>
</dbReference>
<keyword evidence="17" id="KW-0966">Cell projection</keyword>
<evidence type="ECO:0000256" key="21">
    <source>
        <dbReference type="ARBA" id="ARBA00076683"/>
    </source>
</evidence>
<evidence type="ECO:0000256" key="19">
    <source>
        <dbReference type="ARBA" id="ARBA00048679"/>
    </source>
</evidence>
<feature type="domain" description="Protein kinase" evidence="26">
    <location>
        <begin position="77"/>
        <end position="343"/>
    </location>
</feature>
<dbReference type="Gene3D" id="3.30.200.20">
    <property type="entry name" value="Phosphorylase Kinase, domain 1"/>
    <property type="match status" value="1"/>
</dbReference>
<keyword evidence="13" id="KW-0418">Kinase</keyword>
<evidence type="ECO:0000256" key="4">
    <source>
        <dbReference type="ARBA" id="ARBA00005719"/>
    </source>
</evidence>
<feature type="compositionally biased region" description="Basic and acidic residues" evidence="24">
    <location>
        <begin position="629"/>
        <end position="664"/>
    </location>
</feature>
<name>A0A8B9LNZ8_ASTMX</name>
<feature type="domain" description="CNH" evidence="29">
    <location>
        <begin position="1217"/>
        <end position="1489"/>
    </location>
</feature>
<evidence type="ECO:0000256" key="12">
    <source>
        <dbReference type="ARBA" id="ARBA00022771"/>
    </source>
</evidence>
<dbReference type="CDD" id="cd01243">
    <property type="entry name" value="PH_MRCK"/>
    <property type="match status" value="1"/>
</dbReference>
<evidence type="ECO:0000259" key="25">
    <source>
        <dbReference type="PROSITE" id="PS50003"/>
    </source>
</evidence>
<dbReference type="InterPro" id="IPR011993">
    <property type="entry name" value="PH-like_dom_sf"/>
</dbReference>
<dbReference type="SMART" id="SM00133">
    <property type="entry name" value="S_TK_X"/>
    <property type="match status" value="1"/>
</dbReference>
<evidence type="ECO:0000256" key="15">
    <source>
        <dbReference type="ARBA" id="ARBA00022840"/>
    </source>
</evidence>
<feature type="region of interest" description="Disordered" evidence="24">
    <location>
        <begin position="1656"/>
        <end position="1726"/>
    </location>
</feature>
<comment type="similarity">
    <text evidence="4">Belongs to the protein kinase superfamily. AGC Ser/Thr protein kinase family. DMPK subfamily.</text>
</comment>
<feature type="compositionally biased region" description="Polar residues" evidence="24">
    <location>
        <begin position="980"/>
        <end position="997"/>
    </location>
</feature>
<dbReference type="PROSITE" id="PS50011">
    <property type="entry name" value="PROTEIN_KINASE_DOM"/>
    <property type="match status" value="1"/>
</dbReference>
<dbReference type="InterPro" id="IPR057529">
    <property type="entry name" value="MRCK/ROCK_PH"/>
</dbReference>
<dbReference type="SUPFAM" id="SSF56112">
    <property type="entry name" value="Protein kinase-like (PK-like)"/>
    <property type="match status" value="1"/>
</dbReference>
<comment type="catalytic activity">
    <reaction evidence="18">
        <text>L-threonyl-[protein] + ATP = O-phospho-L-threonyl-[protein] + ADP + H(+)</text>
        <dbReference type="Rhea" id="RHEA:46608"/>
        <dbReference type="Rhea" id="RHEA-COMP:11060"/>
        <dbReference type="Rhea" id="RHEA-COMP:11605"/>
        <dbReference type="ChEBI" id="CHEBI:15378"/>
        <dbReference type="ChEBI" id="CHEBI:30013"/>
        <dbReference type="ChEBI" id="CHEBI:30616"/>
        <dbReference type="ChEBI" id="CHEBI:61977"/>
        <dbReference type="ChEBI" id="CHEBI:456216"/>
        <dbReference type="EC" id="2.7.11.1"/>
    </reaction>
</comment>
<dbReference type="Proteomes" id="UP000694621">
    <property type="component" value="Unplaced"/>
</dbReference>
<dbReference type="Pfam" id="PF00433">
    <property type="entry name" value="Pkinase_C"/>
    <property type="match status" value="1"/>
</dbReference>
<evidence type="ECO:0000256" key="11">
    <source>
        <dbReference type="ARBA" id="ARBA00022741"/>
    </source>
</evidence>
<dbReference type="Pfam" id="PF15796">
    <property type="entry name" value="KELK"/>
    <property type="match status" value="1"/>
</dbReference>
<dbReference type="Ensembl" id="ENSAMXT00005059394.1">
    <property type="protein sequence ID" value="ENSAMXP00005054929.1"/>
    <property type="gene ID" value="ENSAMXG00005020968.1"/>
</dbReference>
<keyword evidence="14" id="KW-0862">Zinc</keyword>
<dbReference type="SUPFAM" id="SSF69322">
    <property type="entry name" value="Tricorn protease domain 2"/>
    <property type="match status" value="1"/>
</dbReference>
<dbReference type="Gene3D" id="1.10.510.10">
    <property type="entry name" value="Transferase(Phosphotransferase) domain 1"/>
    <property type="match status" value="1"/>
</dbReference>
<dbReference type="SMART" id="SM00109">
    <property type="entry name" value="C1"/>
    <property type="match status" value="1"/>
</dbReference>
<reference evidence="31" key="1">
    <citation type="submission" date="2025-08" db="UniProtKB">
        <authorList>
            <consortium name="Ensembl"/>
        </authorList>
    </citation>
    <scope>IDENTIFICATION</scope>
</reference>
<protein>
    <recommendedName>
        <fullName evidence="20">Serine/threonine-protein kinase MRCK alpha</fullName>
        <ecNumber evidence="5">2.7.11.1</ecNumber>
    </recommendedName>
    <alternativeName>
        <fullName evidence="21">CDC42-binding protein kinase alpha</fullName>
    </alternativeName>
</protein>
<evidence type="ECO:0000256" key="6">
    <source>
        <dbReference type="ARBA" id="ARBA00022490"/>
    </source>
</evidence>
<feature type="binding site" evidence="22">
    <location>
        <position position="106"/>
    </location>
    <ligand>
        <name>ATP</name>
        <dbReference type="ChEBI" id="CHEBI:30616"/>
    </ligand>
</feature>
<evidence type="ECO:0000259" key="28">
    <source>
        <dbReference type="PROSITE" id="PS50108"/>
    </source>
</evidence>
<evidence type="ECO:0000256" key="14">
    <source>
        <dbReference type="ARBA" id="ARBA00022833"/>
    </source>
</evidence>
<proteinExistence type="inferred from homology"/>
<dbReference type="InterPro" id="IPR014930">
    <property type="entry name" value="Myotonic_dystrophy_kinase_coil"/>
</dbReference>
<dbReference type="GO" id="GO:0031032">
    <property type="term" value="P:actomyosin structure organization"/>
    <property type="evidence" value="ECO:0007669"/>
    <property type="project" value="TreeGrafter"/>
</dbReference>
<dbReference type="PROSITE" id="PS51285">
    <property type="entry name" value="AGC_KINASE_CTER"/>
    <property type="match status" value="1"/>
</dbReference>
<evidence type="ECO:0000313" key="31">
    <source>
        <dbReference type="Ensembl" id="ENSAMXP00005054929.1"/>
    </source>
</evidence>
<dbReference type="InterPro" id="IPR002219">
    <property type="entry name" value="PKC_DAG/PE"/>
</dbReference>
<feature type="compositionally biased region" description="Basic and acidic residues" evidence="24">
    <location>
        <begin position="578"/>
        <end position="588"/>
    </location>
</feature>
<keyword evidence="9" id="KW-0808">Transferase</keyword>
<dbReference type="FunFam" id="2.30.29.30:FF:000032">
    <property type="entry name" value="Non-specific serine/threonine protein kinase"/>
    <property type="match status" value="1"/>
</dbReference>
<evidence type="ECO:0000256" key="22">
    <source>
        <dbReference type="PROSITE-ProRule" id="PRU10141"/>
    </source>
</evidence>
<dbReference type="PROSITE" id="PS00107">
    <property type="entry name" value="PROTEIN_KINASE_ATP"/>
    <property type="match status" value="1"/>
</dbReference>
<dbReference type="SMART" id="SM00233">
    <property type="entry name" value="PH"/>
    <property type="match status" value="1"/>
</dbReference>
<keyword evidence="11 22" id="KW-0547">Nucleotide-binding</keyword>
<dbReference type="PANTHER" id="PTHR22988:SF31">
    <property type="entry name" value="SERINE_THREONINE-PROTEIN KINASE MRCK ALPHA"/>
    <property type="match status" value="1"/>
</dbReference>
<dbReference type="SMART" id="SM00036">
    <property type="entry name" value="CNH"/>
    <property type="match status" value="1"/>
</dbReference>
<dbReference type="InterPro" id="IPR011009">
    <property type="entry name" value="Kinase-like_dom_sf"/>
</dbReference>
<dbReference type="SUPFAM" id="SSF57889">
    <property type="entry name" value="Cysteine-rich domain"/>
    <property type="match status" value="1"/>
</dbReference>
<feature type="compositionally biased region" description="Low complexity" evidence="24">
    <location>
        <begin position="1677"/>
        <end position="1690"/>
    </location>
</feature>
<dbReference type="SMART" id="SM00285">
    <property type="entry name" value="PBD"/>
    <property type="match status" value="2"/>
</dbReference>
<dbReference type="SUPFAM" id="SSF50729">
    <property type="entry name" value="PH domain-like"/>
    <property type="match status" value="1"/>
</dbReference>
<keyword evidence="10" id="KW-0479">Metal-binding</keyword>
<keyword evidence="15 22" id="KW-0067">ATP-binding</keyword>
<dbReference type="Pfam" id="PF08826">
    <property type="entry name" value="DMPK_coil"/>
    <property type="match status" value="1"/>
</dbReference>
<dbReference type="CDD" id="cd00132">
    <property type="entry name" value="CRIB"/>
    <property type="match status" value="1"/>
</dbReference>
<dbReference type="PROSITE" id="PS50108">
    <property type="entry name" value="CRIB"/>
    <property type="match status" value="2"/>
</dbReference>
<dbReference type="GO" id="GO:0005737">
    <property type="term" value="C:cytoplasm"/>
    <property type="evidence" value="ECO:0007669"/>
    <property type="project" value="UniProtKB-SubCell"/>
</dbReference>
<evidence type="ECO:0000256" key="9">
    <source>
        <dbReference type="ARBA" id="ARBA00022679"/>
    </source>
</evidence>
<dbReference type="Pfam" id="PF25346">
    <property type="entry name" value="PH_MRCK"/>
    <property type="match status" value="1"/>
</dbReference>
<dbReference type="Gene3D" id="3.30.60.20">
    <property type="match status" value="1"/>
</dbReference>
<dbReference type="InterPro" id="IPR031597">
    <property type="entry name" value="KELK"/>
</dbReference>
<organism evidence="31 32">
    <name type="scientific">Astyanax mexicanus</name>
    <name type="common">Blind cave fish</name>
    <name type="synonym">Astyanax fasciatus mexicanus</name>
    <dbReference type="NCBI Taxonomy" id="7994"/>
    <lineage>
        <taxon>Eukaryota</taxon>
        <taxon>Metazoa</taxon>
        <taxon>Chordata</taxon>
        <taxon>Craniata</taxon>
        <taxon>Vertebrata</taxon>
        <taxon>Euteleostomi</taxon>
        <taxon>Actinopterygii</taxon>
        <taxon>Neopterygii</taxon>
        <taxon>Teleostei</taxon>
        <taxon>Ostariophysi</taxon>
        <taxon>Characiformes</taxon>
        <taxon>Characoidei</taxon>
        <taxon>Acestrorhamphidae</taxon>
        <taxon>Acestrorhamphinae</taxon>
        <taxon>Astyanax</taxon>
    </lineage>
</organism>
<dbReference type="Gene3D" id="2.30.29.30">
    <property type="entry name" value="Pleckstrin-homology domain (PH domain)/Phosphotyrosine-binding domain (PTB)"/>
    <property type="match status" value="1"/>
</dbReference>
<dbReference type="PROSITE" id="PS50219">
    <property type="entry name" value="CNH"/>
    <property type="match status" value="1"/>
</dbReference>
<evidence type="ECO:0000256" key="24">
    <source>
        <dbReference type="SAM" id="MobiDB-lite"/>
    </source>
</evidence>
<dbReference type="InterPro" id="IPR000095">
    <property type="entry name" value="CRIB_dom"/>
</dbReference>
<evidence type="ECO:0000256" key="8">
    <source>
        <dbReference type="ARBA" id="ARBA00022553"/>
    </source>
</evidence>
<feature type="coiled-coil region" evidence="23">
    <location>
        <begin position="897"/>
        <end position="938"/>
    </location>
</feature>
<dbReference type="GO" id="GO:0042641">
    <property type="term" value="C:actomyosin"/>
    <property type="evidence" value="ECO:0007669"/>
    <property type="project" value="TreeGrafter"/>
</dbReference>
<comment type="catalytic activity">
    <reaction evidence="19">
        <text>L-seryl-[protein] + ATP = O-phospho-L-seryl-[protein] + ADP + H(+)</text>
        <dbReference type="Rhea" id="RHEA:17989"/>
        <dbReference type="Rhea" id="RHEA-COMP:9863"/>
        <dbReference type="Rhea" id="RHEA-COMP:11604"/>
        <dbReference type="ChEBI" id="CHEBI:15378"/>
        <dbReference type="ChEBI" id="CHEBI:29999"/>
        <dbReference type="ChEBI" id="CHEBI:30616"/>
        <dbReference type="ChEBI" id="CHEBI:83421"/>
        <dbReference type="ChEBI" id="CHEBI:456216"/>
        <dbReference type="EC" id="2.7.11.1"/>
    </reaction>
</comment>
<accession>A0A8B9LNZ8</accession>
<evidence type="ECO:0000256" key="10">
    <source>
        <dbReference type="ARBA" id="ARBA00022723"/>
    </source>
</evidence>
<comment type="cofactor">
    <cofactor evidence="1">
        <name>Mg(2+)</name>
        <dbReference type="ChEBI" id="CHEBI:18420"/>
    </cofactor>
</comment>
<dbReference type="PROSITE" id="PS00479">
    <property type="entry name" value="ZF_DAG_PE_1"/>
    <property type="match status" value="1"/>
</dbReference>
<evidence type="ECO:0000256" key="1">
    <source>
        <dbReference type="ARBA" id="ARBA00001946"/>
    </source>
</evidence>
<dbReference type="EC" id="2.7.11.1" evidence="5"/>
<feature type="region of interest" description="Disordered" evidence="24">
    <location>
        <begin position="629"/>
        <end position="683"/>
    </location>
</feature>
<evidence type="ECO:0000256" key="3">
    <source>
        <dbReference type="ARBA" id="ARBA00004510"/>
    </source>
</evidence>
<dbReference type="InterPro" id="IPR000961">
    <property type="entry name" value="AGC-kinase_C"/>
</dbReference>
<dbReference type="FunFam" id="1.20.5.340:FF:000010">
    <property type="entry name" value="Non-specific serine/threonine protein kinase"/>
    <property type="match status" value="1"/>
</dbReference>
<dbReference type="InterPro" id="IPR008271">
    <property type="entry name" value="Ser/Thr_kinase_AS"/>
</dbReference>
<dbReference type="Gene3D" id="1.20.5.340">
    <property type="match status" value="1"/>
</dbReference>
<dbReference type="FunFam" id="3.30.200.20:FF:001055">
    <property type="entry name" value="Serine/threonine-protein kinase MRCK beta"/>
    <property type="match status" value="1"/>
</dbReference>
<dbReference type="InterPro" id="IPR050839">
    <property type="entry name" value="Rho-assoc_Ser/Thr_Kinase"/>
</dbReference>
<keyword evidence="12" id="KW-0863">Zinc-finger</keyword>
<feature type="domain" description="AGC-kinase C-terminal" evidence="30">
    <location>
        <begin position="344"/>
        <end position="414"/>
    </location>
</feature>
<feature type="domain" description="CRIB" evidence="28">
    <location>
        <begin position="1600"/>
        <end position="1613"/>
    </location>
</feature>
<evidence type="ECO:0000313" key="32">
    <source>
        <dbReference type="Proteomes" id="UP000694621"/>
    </source>
</evidence>
<dbReference type="InterPro" id="IPR046349">
    <property type="entry name" value="C1-like_sf"/>
</dbReference>
<evidence type="ECO:0000256" key="5">
    <source>
        <dbReference type="ARBA" id="ARBA00012513"/>
    </source>
</evidence>
<dbReference type="GO" id="GO:0005524">
    <property type="term" value="F:ATP binding"/>
    <property type="evidence" value="ECO:0007669"/>
    <property type="project" value="UniProtKB-UniRule"/>
</dbReference>
<evidence type="ECO:0000256" key="18">
    <source>
        <dbReference type="ARBA" id="ARBA00047899"/>
    </source>
</evidence>
<dbReference type="FunFam" id="1.10.510.10:FF:000014">
    <property type="entry name" value="Non-specific serine/threonine protein kinase"/>
    <property type="match status" value="1"/>
</dbReference>
<evidence type="ECO:0000259" key="29">
    <source>
        <dbReference type="PROSITE" id="PS50219"/>
    </source>
</evidence>
<dbReference type="GO" id="GO:0004674">
    <property type="term" value="F:protein serine/threonine kinase activity"/>
    <property type="evidence" value="ECO:0007669"/>
    <property type="project" value="UniProtKB-KW"/>
</dbReference>
<dbReference type="PROSITE" id="PS00108">
    <property type="entry name" value="PROTEIN_KINASE_ST"/>
    <property type="match status" value="1"/>
</dbReference>
<feature type="domain" description="Phorbol-ester/DAG-type" evidence="27">
    <location>
        <begin position="1001"/>
        <end position="1051"/>
    </location>
</feature>
<evidence type="ECO:0000256" key="7">
    <source>
        <dbReference type="ARBA" id="ARBA00022527"/>
    </source>
</evidence>
<evidence type="ECO:0000256" key="13">
    <source>
        <dbReference type="ARBA" id="ARBA00022777"/>
    </source>
</evidence>
<feature type="region of interest" description="Disordered" evidence="24">
    <location>
        <begin position="978"/>
        <end position="997"/>
    </location>
</feature>
<dbReference type="Pfam" id="PF00130">
    <property type="entry name" value="C1_1"/>
    <property type="match status" value="1"/>
</dbReference>
<dbReference type="PROSITE" id="PS50003">
    <property type="entry name" value="PH_DOMAIN"/>
    <property type="match status" value="1"/>
</dbReference>
<dbReference type="InterPro" id="IPR000719">
    <property type="entry name" value="Prot_kinase_dom"/>
</dbReference>
<feature type="domain" description="CRIB" evidence="28">
    <location>
        <begin position="1561"/>
        <end position="1574"/>
    </location>
</feature>
<keyword evidence="6" id="KW-0963">Cytoplasm</keyword>
<evidence type="ECO:0000259" key="27">
    <source>
        <dbReference type="PROSITE" id="PS50081"/>
    </source>
</evidence>
<evidence type="ECO:0000256" key="16">
    <source>
        <dbReference type="ARBA" id="ARBA00023054"/>
    </source>
</evidence>
<dbReference type="InterPro" id="IPR017441">
    <property type="entry name" value="Protein_kinase_ATP_BS"/>
</dbReference>
<evidence type="ECO:0000259" key="26">
    <source>
        <dbReference type="PROSITE" id="PS50011"/>
    </source>
</evidence>
<feature type="region of interest" description="Disordered" evidence="24">
    <location>
        <begin position="578"/>
        <end position="604"/>
    </location>
</feature>
<feature type="domain" description="PH" evidence="25">
    <location>
        <begin position="1071"/>
        <end position="1191"/>
    </location>
</feature>
<sequence>MSGEVRLKKLEKMMLDGPVQSNGQCFSVEALLDVLVCLFDECNNSPLRREKNIAEFLEWAKPFTSKVKQMRLHREDFEILKVIGRGAFGEVAVVKVKNSDKVFAMKILNKWEMLKRAETACFREERDVLVNGDSQWITTLHYAFQDDNFLYLVMDYYVGGDLLTLLSKFEDRLPEDMSRFYLAEMVLAIDSVHQLHYVHRDIKPDNILLDVNGHIRLADFGSCLKLMEDGTVQSSVAVGTPDYISPEILQAMEDGKGKYGPECDWWSLGVCMYEMLYGETPFYAESLVETYGKIMNHKERFQFPVQITEVSENAKDLIRRLICSREHRLGQNGIHDFKQHPFFTGIDWDNIRNCDAPYIPEVSSPSDTSNFDVEDDCLKSSETMPPPSIAAFSGHHLPFVGFTYTSHILSDRGCLRESTAPVPMDVCVQRSLEESLATEAYERRIRRLEQEKLELSRKLQESTKTVQNLQYPSAEGSGSANREFEIRGLKEEIETLRKQIADSGQLEQHLEQASTAHRDFEESTKHIRSLEKQLKGIKQEKEDTHKELLQSGEKLKAQAKELKEADSQRKLAMHEFSEMSEKMTDLRSQKQRLSRQLRDKEEEMDAVNQKLEALRLEIRKAERARKEMETQAEERAAEAQKEKKLRERSEQYSRQLEEELEGVKQKQVGRSPAAGASEQHQELSKLRADLEKKTLFYEEELSRRDVQHANELKNLRKELRDAEAQQVSLKKEVMMLKDKLDKTRRESQTEREEFETDYKQKYERERILLTEENKKLSSELDNLTASYEKLSCSNKQLEEEMRELADKKESVAHWEAQITEIIQWVSDEKDARGYLQALATKMTEELEGLRNTSLGARSTDMPWKMRRLAKLDMSARLELQSALDAEIRAKQTIQDELNKVKASNMATECKLQESEKKNQNLQGEIDRLKRDMDDLRTSRGVKHQDSQNSFLAFLNAPTSALDQFDVSTKKRLDVVDHPQRGTQTPTMQSGGYSSTTPKPKAHQFVVKSFNTPTKCNQCTSLMVGLIRQGCTCEVCNFSCHVTCADKAPAVCPIPQDQMKGPLGIDPQKGIGTVYEGQVRVPKPAGVKKGWQKAHAVVCDFKLFLYDLAEGKAAQPSVVVSQVIDMRDEDFSVSSVLASDVIHANRKDIPCIFRVTASQLSASGNKKCSILVLAESDQEKNKWVTVLNELHRLLKKNKLKERFVYVPKEAYDSTLPLIKTTQSAAIIDHERIALGNEEGLYVIHVTKDEIIKVGDNKKIHHIDLIPSEQLLAVISGRNRHVRLFPMAALDDRDTDFYKLPETKGCQTLVSGTIRHGALTCLCVAMKRQVICYELNKSKTRHRRLKELQVPGVVQWMYLQGDKLCVGYQAGFLRYNLQGDGPPANLLHPEDHTLAFIGQLGLDALCAVEISSKELLLCFSSIGVYVDCQGRRSRQQELMWPAVPTACCYNAPYLSVYSETAVDVFDVNTMEWIQTIPLKKVHPLNTDGSLNLLGLETVRLIYFKNKTAEGDELVVPETSDNSRKQMVRSMTSKRRFSFRVPEEERLQQRREMLRDPEMRNKLISNPTNFNHVVHMGPGDGIQILKDLPMPGSPLPSPHLRIISTPTSFEHVYHMTVTSADNFLSQDSPLSSHSPSLKSAPGTPASICSLNLRPQESRGVLGGSVSIPSISKARPEPGRSMSASSGLGTRSSSQNGSALRRDFSGGSYGSTKRQALTSPSEGSLSSGGGVECAGDAPLSQFDREVFFFMHLCTENLSNLTFRKLLRGKYL</sequence>
<keyword evidence="16 23" id="KW-0175">Coiled coil</keyword>
<evidence type="ECO:0000256" key="2">
    <source>
        <dbReference type="ARBA" id="ARBA00004496"/>
    </source>
</evidence>
<keyword evidence="7" id="KW-0723">Serine/threonine-protein kinase</keyword>
<keyword evidence="8" id="KW-0597">Phosphoprotein</keyword>
<evidence type="ECO:0000256" key="17">
    <source>
        <dbReference type="ARBA" id="ARBA00023273"/>
    </source>
</evidence>
<dbReference type="PANTHER" id="PTHR22988">
    <property type="entry name" value="MYOTONIC DYSTROPHY S/T KINASE-RELATED"/>
    <property type="match status" value="1"/>
</dbReference>
<evidence type="ECO:0000259" key="30">
    <source>
        <dbReference type="PROSITE" id="PS51285"/>
    </source>
</evidence>